<dbReference type="InterPro" id="IPR007231">
    <property type="entry name" value="Nucleoporin_int_Nup93/Nic96"/>
</dbReference>
<protein>
    <recommendedName>
        <fullName evidence="4">Nuclear pore protein</fullName>
    </recommendedName>
</protein>
<keyword evidence="4" id="KW-0653">Protein transport</keyword>
<gene>
    <name evidence="6" type="ORF">BCR33DRAFT_711600</name>
</gene>
<organism evidence="6 7">
    <name type="scientific">Rhizoclosmatium globosum</name>
    <dbReference type="NCBI Taxonomy" id="329046"/>
    <lineage>
        <taxon>Eukaryota</taxon>
        <taxon>Fungi</taxon>
        <taxon>Fungi incertae sedis</taxon>
        <taxon>Chytridiomycota</taxon>
        <taxon>Chytridiomycota incertae sedis</taxon>
        <taxon>Chytridiomycetes</taxon>
        <taxon>Chytridiales</taxon>
        <taxon>Chytriomycetaceae</taxon>
        <taxon>Rhizoclosmatium</taxon>
    </lineage>
</organism>
<dbReference type="STRING" id="329046.A0A1Y2D1W4"/>
<dbReference type="EMBL" id="MCGO01000002">
    <property type="protein sequence ID" value="ORY53279.1"/>
    <property type="molecule type" value="Genomic_DNA"/>
</dbReference>
<reference evidence="6 7" key="1">
    <citation type="submission" date="2016-07" db="EMBL/GenBank/DDBJ databases">
        <title>Pervasive Adenine N6-methylation of Active Genes in Fungi.</title>
        <authorList>
            <consortium name="DOE Joint Genome Institute"/>
            <person name="Mondo S.J."/>
            <person name="Dannebaum R.O."/>
            <person name="Kuo R.C."/>
            <person name="Labutti K."/>
            <person name="Haridas S."/>
            <person name="Kuo A."/>
            <person name="Salamov A."/>
            <person name="Ahrendt S.R."/>
            <person name="Lipzen A."/>
            <person name="Sullivan W."/>
            <person name="Andreopoulos W.B."/>
            <person name="Clum A."/>
            <person name="Lindquist E."/>
            <person name="Daum C."/>
            <person name="Ramamoorthy G.K."/>
            <person name="Gryganskyi A."/>
            <person name="Culley D."/>
            <person name="Magnuson J.K."/>
            <person name="James T.Y."/>
            <person name="O'Malley M.A."/>
            <person name="Stajich J.E."/>
            <person name="Spatafora J.W."/>
            <person name="Visel A."/>
            <person name="Grigoriev I.V."/>
        </authorList>
    </citation>
    <scope>NUCLEOTIDE SEQUENCE [LARGE SCALE GENOMIC DNA]</scope>
    <source>
        <strain evidence="6 7">JEL800</strain>
    </source>
</reference>
<accession>A0A1Y2D1W4</accession>
<keyword evidence="4" id="KW-0472">Membrane</keyword>
<evidence type="ECO:0000313" key="7">
    <source>
        <dbReference type="Proteomes" id="UP000193642"/>
    </source>
</evidence>
<name>A0A1Y2D1W4_9FUNG</name>
<dbReference type="AlphaFoldDB" id="A0A1Y2D1W4"/>
<dbReference type="OrthoDB" id="1918363at2759"/>
<dbReference type="GO" id="GO:0017056">
    <property type="term" value="F:structural constituent of nuclear pore"/>
    <property type="evidence" value="ECO:0007669"/>
    <property type="project" value="InterPro"/>
</dbReference>
<evidence type="ECO:0000256" key="2">
    <source>
        <dbReference type="ARBA" id="ARBA00010186"/>
    </source>
</evidence>
<evidence type="ECO:0000256" key="3">
    <source>
        <dbReference type="ARBA" id="ARBA00023242"/>
    </source>
</evidence>
<keyword evidence="4" id="KW-0813">Transport</keyword>
<evidence type="ECO:0000256" key="1">
    <source>
        <dbReference type="ARBA" id="ARBA00004259"/>
    </source>
</evidence>
<dbReference type="Proteomes" id="UP000193642">
    <property type="component" value="Unassembled WGS sequence"/>
</dbReference>
<feature type="region of interest" description="Disordered" evidence="5">
    <location>
        <begin position="151"/>
        <end position="178"/>
    </location>
</feature>
<dbReference type="PANTHER" id="PTHR11225:SF4">
    <property type="entry name" value="NUCLEAR PORE COMPLEX PROTEIN NUP93"/>
    <property type="match status" value="1"/>
</dbReference>
<evidence type="ECO:0000256" key="4">
    <source>
        <dbReference type="RuleBase" id="RU364035"/>
    </source>
</evidence>
<dbReference type="GO" id="GO:0005643">
    <property type="term" value="C:nuclear pore"/>
    <property type="evidence" value="ECO:0007669"/>
    <property type="project" value="UniProtKB-SubCell"/>
</dbReference>
<comment type="caution">
    <text evidence="6">The sequence shown here is derived from an EMBL/GenBank/DDBJ whole genome shotgun (WGS) entry which is preliminary data.</text>
</comment>
<keyword evidence="7" id="KW-1185">Reference proteome</keyword>
<proteinExistence type="inferred from homology"/>
<dbReference type="PANTHER" id="PTHR11225">
    <property type="entry name" value="NUCLEAR PORE COMPLEX PROTEIN NUP93 NUCLEOPORIN NUP93 DEAD EYE PROTEIN"/>
    <property type="match status" value="1"/>
</dbReference>
<evidence type="ECO:0000256" key="5">
    <source>
        <dbReference type="SAM" id="MobiDB-lite"/>
    </source>
</evidence>
<dbReference type="GO" id="GO:0016973">
    <property type="term" value="P:poly(A)+ mRNA export from nucleus"/>
    <property type="evidence" value="ECO:0007669"/>
    <property type="project" value="TreeGrafter"/>
</dbReference>
<feature type="compositionally biased region" description="Low complexity" evidence="5">
    <location>
        <begin position="156"/>
        <end position="178"/>
    </location>
</feature>
<keyword evidence="4" id="KW-0906">Nuclear pore complex</keyword>
<evidence type="ECO:0000313" key="6">
    <source>
        <dbReference type="EMBL" id="ORY53279.1"/>
    </source>
</evidence>
<keyword evidence="4" id="KW-0811">Translocation</keyword>
<comment type="similarity">
    <text evidence="2 4">Belongs to the nucleoporin interacting component (NIC) family.</text>
</comment>
<sequence>MTSQLDFLFAQSSKLTSHIVSESEVSNSATNAAFLLAAKGFDAEKAAAQIGALLDVTASASSGPTSTTQGALSTRDNVVSLADAQDLDAFLLKELQAASASAIDNARRAALRDCRRRQDKLLVQDWQARKKRLFGELSSSAQTSNATPFKLHKSFSSTTPAQPSHSTPSSSSASSGNAAAGSFNPFSSTSNSTSTPAAAISLQMLNKHKAYAQAVSTLIHSPNSSIQDPFALFTEVSQRLERVNTAPHSQAPSQLSKCWQLLSYMFGSESVNGIVSDDVGSIYQLVGGVNGPALEDGDEVVALRRRIVDGGRTFLQTLYYTYIQHLLHASRAEIGGLPTPHTYISTYIRMKYTKNASWIASANLEVHGGEATWAHLFYLVRCGLGTEGIEYVEKKEAYVGAKFSLWYRQFLSEGRLVEKARAEVLEDWNQNIRPLLDAAGGAGAGAGVGSKVDPFKVALYKIMGRCDMARKALPQSVAEVVAPSVEDYLWIQLMLVSEELKAERSTTAYAGDKYGLKDMQNNAKIRSNTFNKSPHVYFLVLLLCGEFERAVAFLYTSTPTDLISGGPNLDAIHFAIALASKNLLRVPENPRGLRFGVLLFGKVVYHYAKLFFRSDPADAVCYLAVLGNYAGEVRDGEMEDVVAGSERDYAKLLDGYLKELVVESVSGGKSVGVLLGESVSGRDVRVAGEIEKLGRVLKIGGGFEELCKRVFIPAAKELEAKGRVGDAVKVYDAAQEWDVVVGVLSKLVGEAFVAGVAAAGSGGAVGGLAGLYGVAASTGKPSASTLTGQGVSLFGSATPTKSTQQQPSQPTVIPVVAQATQTWETYTRRGPSILSAISPQNQNALTTLLNLHKFLALSSGSAHAAEALDFLKANIKLVPTPGTSDMPALVRLAQEFNGLPAVLAKCTCVKVYQAQPVRRDECKKWGRAVLVYAGNIQYRIPSDVFAKLNRLEVGMN</sequence>
<comment type="subcellular location">
    <subcellularLocation>
        <location evidence="1">Nucleus envelope</location>
    </subcellularLocation>
    <subcellularLocation>
        <location evidence="4">Nucleus</location>
        <location evidence="4">Nuclear pore complex</location>
    </subcellularLocation>
</comment>
<dbReference type="Pfam" id="PF04097">
    <property type="entry name" value="Nic96"/>
    <property type="match status" value="1"/>
</dbReference>
<dbReference type="GO" id="GO:0006606">
    <property type="term" value="P:protein import into nucleus"/>
    <property type="evidence" value="ECO:0007669"/>
    <property type="project" value="TreeGrafter"/>
</dbReference>
<keyword evidence="4" id="KW-0509">mRNA transport</keyword>
<keyword evidence="3 4" id="KW-0539">Nucleus</keyword>